<comment type="caution">
    <text evidence="1">The sequence shown here is derived from an EMBL/GenBank/DDBJ whole genome shotgun (WGS) entry which is preliminary data.</text>
</comment>
<reference evidence="1 2" key="1">
    <citation type="submission" date="2018-03" db="EMBL/GenBank/DDBJ databases">
        <title>Genomic Encyclopedia of Archaeal and Bacterial Type Strains, Phase II (KMG-II): from individual species to whole genera.</title>
        <authorList>
            <person name="Goeker M."/>
        </authorList>
    </citation>
    <scope>NUCLEOTIDE SEQUENCE [LARGE SCALE GENOMIC DNA]</scope>
    <source>
        <strain evidence="1 2">DSM 24859</strain>
    </source>
</reference>
<dbReference type="EMBL" id="PYAW01000006">
    <property type="protein sequence ID" value="PSL44353.1"/>
    <property type="molecule type" value="Genomic_DNA"/>
</dbReference>
<organism evidence="1 2">
    <name type="scientific">Chitinophaga niastensis</name>
    <dbReference type="NCBI Taxonomy" id="536980"/>
    <lineage>
        <taxon>Bacteria</taxon>
        <taxon>Pseudomonadati</taxon>
        <taxon>Bacteroidota</taxon>
        <taxon>Chitinophagia</taxon>
        <taxon>Chitinophagales</taxon>
        <taxon>Chitinophagaceae</taxon>
        <taxon>Chitinophaga</taxon>
    </lineage>
</organism>
<sequence>MFINMKESLKKYLEYAESEDEFTYRVRMERAWDDPAYLAFIALIMDVINDYKETDVVPIPIVLFFTSGLDQLVGTISNPDFFLNTSKTYQDLVEARRLELLALQKIFFSGELFMKE</sequence>
<protein>
    <submittedName>
        <fullName evidence="1">Uncharacterized protein</fullName>
    </submittedName>
</protein>
<gene>
    <name evidence="1" type="ORF">CLV51_106219</name>
</gene>
<dbReference type="AlphaFoldDB" id="A0A2P8HDR3"/>
<name>A0A2P8HDR3_CHINA</name>
<keyword evidence="2" id="KW-1185">Reference proteome</keyword>
<accession>A0A2P8HDR3</accession>
<dbReference type="Proteomes" id="UP000240971">
    <property type="component" value="Unassembled WGS sequence"/>
</dbReference>
<evidence type="ECO:0000313" key="2">
    <source>
        <dbReference type="Proteomes" id="UP000240971"/>
    </source>
</evidence>
<proteinExistence type="predicted"/>
<evidence type="ECO:0000313" key="1">
    <source>
        <dbReference type="EMBL" id="PSL44353.1"/>
    </source>
</evidence>